<dbReference type="Proteomes" id="UP000287651">
    <property type="component" value="Unassembled WGS sequence"/>
</dbReference>
<comment type="caution">
    <text evidence="2">The sequence shown here is derived from an EMBL/GenBank/DDBJ whole genome shotgun (WGS) entry which is preliminary data.</text>
</comment>
<feature type="compositionally biased region" description="Gly residues" evidence="1">
    <location>
        <begin position="110"/>
        <end position="134"/>
    </location>
</feature>
<evidence type="ECO:0000256" key="1">
    <source>
        <dbReference type="SAM" id="MobiDB-lite"/>
    </source>
</evidence>
<name>A0A427AMN6_ENSVE</name>
<protein>
    <submittedName>
        <fullName evidence="2">Uncharacterized protein</fullName>
    </submittedName>
</protein>
<proteinExistence type="predicted"/>
<gene>
    <name evidence="2" type="ORF">B296_00001410</name>
</gene>
<organism evidence="2 3">
    <name type="scientific">Ensete ventricosum</name>
    <name type="common">Abyssinian banana</name>
    <name type="synonym">Musa ensete</name>
    <dbReference type="NCBI Taxonomy" id="4639"/>
    <lineage>
        <taxon>Eukaryota</taxon>
        <taxon>Viridiplantae</taxon>
        <taxon>Streptophyta</taxon>
        <taxon>Embryophyta</taxon>
        <taxon>Tracheophyta</taxon>
        <taxon>Spermatophyta</taxon>
        <taxon>Magnoliopsida</taxon>
        <taxon>Liliopsida</taxon>
        <taxon>Zingiberales</taxon>
        <taxon>Musaceae</taxon>
        <taxon>Ensete</taxon>
    </lineage>
</organism>
<evidence type="ECO:0000313" key="2">
    <source>
        <dbReference type="EMBL" id="RRT77519.1"/>
    </source>
</evidence>
<accession>A0A427AMN6</accession>
<dbReference type="EMBL" id="AMZH03001911">
    <property type="protein sequence ID" value="RRT77519.1"/>
    <property type="molecule type" value="Genomic_DNA"/>
</dbReference>
<dbReference type="InterPro" id="IPR011990">
    <property type="entry name" value="TPR-like_helical_dom_sf"/>
</dbReference>
<dbReference type="AlphaFoldDB" id="A0A427AMN6"/>
<reference evidence="2 3" key="1">
    <citation type="journal article" date="2014" name="Agronomy (Basel)">
        <title>A Draft Genome Sequence for Ensete ventricosum, the Drought-Tolerant Tree Against Hunger.</title>
        <authorList>
            <person name="Harrison J."/>
            <person name="Moore K.A."/>
            <person name="Paszkiewicz K."/>
            <person name="Jones T."/>
            <person name="Grant M."/>
            <person name="Ambacheew D."/>
            <person name="Muzemil S."/>
            <person name="Studholme D.J."/>
        </authorList>
    </citation>
    <scope>NUCLEOTIDE SEQUENCE [LARGE SCALE GENOMIC DNA]</scope>
</reference>
<feature type="compositionally biased region" description="Acidic residues" evidence="1">
    <location>
        <begin position="246"/>
        <end position="258"/>
    </location>
</feature>
<feature type="region of interest" description="Disordered" evidence="1">
    <location>
        <begin position="110"/>
        <end position="143"/>
    </location>
</feature>
<feature type="region of interest" description="Disordered" evidence="1">
    <location>
        <begin position="246"/>
        <end position="279"/>
    </location>
</feature>
<dbReference type="SUPFAM" id="SSF48452">
    <property type="entry name" value="TPR-like"/>
    <property type="match status" value="1"/>
</dbReference>
<sequence>MLLLRSASLPLPNSSWVAAAAHQLPVGVGELVVPLLPRARAVAHIITPCLSSCSSTSFGASPSARRRLVPRAIYGAEDQSPPSTSSELDESGAAAAEAVSVGVVTDACSGGGDGGGGRGRRGSGGGGAENGSGGLINPSDSNHGDDTTDAYYLQMIKADPGNSLILGNYAKFLKEVRGDVAKAQEYCERAILANPGDAGVLALYADLVWETSHDAPRAETYFRRVVQAAPGDCYILASYARFLWDAEEEEEEEEETEGGTESSNQSPAASWRPQSSSLS</sequence>
<dbReference type="PANTHER" id="PTHR26312:SF168">
    <property type="entry name" value="OS06G0606700 PROTEIN"/>
    <property type="match status" value="1"/>
</dbReference>
<dbReference type="Gene3D" id="1.25.40.10">
    <property type="entry name" value="Tetratricopeptide repeat domain"/>
    <property type="match status" value="1"/>
</dbReference>
<feature type="compositionally biased region" description="Polar residues" evidence="1">
    <location>
        <begin position="262"/>
        <end position="279"/>
    </location>
</feature>
<evidence type="ECO:0000313" key="3">
    <source>
        <dbReference type="Proteomes" id="UP000287651"/>
    </source>
</evidence>
<dbReference type="PANTHER" id="PTHR26312">
    <property type="entry name" value="TETRATRICOPEPTIDE REPEAT PROTEIN 5"/>
    <property type="match status" value="1"/>
</dbReference>
<feature type="region of interest" description="Disordered" evidence="1">
    <location>
        <begin position="73"/>
        <end position="92"/>
    </location>
</feature>